<dbReference type="InterPro" id="IPR000209">
    <property type="entry name" value="Peptidase_S8/S53_dom"/>
</dbReference>
<comment type="similarity">
    <text evidence="1 6 7">Belongs to the peptidase S8 family.</text>
</comment>
<comment type="caution">
    <text evidence="10">The sequence shown here is derived from an EMBL/GenBank/DDBJ whole genome shotgun (WGS) entry which is preliminary data.</text>
</comment>
<evidence type="ECO:0000313" key="11">
    <source>
        <dbReference type="Proteomes" id="UP000295500"/>
    </source>
</evidence>
<dbReference type="AlphaFoldDB" id="A0A4V3CS28"/>
<dbReference type="InterPro" id="IPR022398">
    <property type="entry name" value="Peptidase_S8_His-AS"/>
</dbReference>
<dbReference type="SUPFAM" id="SSF52743">
    <property type="entry name" value="Subtilisin-like"/>
    <property type="match status" value="1"/>
</dbReference>
<evidence type="ECO:0000256" key="8">
    <source>
        <dbReference type="SAM" id="SignalP"/>
    </source>
</evidence>
<evidence type="ECO:0000256" key="1">
    <source>
        <dbReference type="ARBA" id="ARBA00011073"/>
    </source>
</evidence>
<evidence type="ECO:0000313" key="10">
    <source>
        <dbReference type="EMBL" id="TDP59002.1"/>
    </source>
</evidence>
<proteinExistence type="inferred from homology"/>
<evidence type="ECO:0000256" key="2">
    <source>
        <dbReference type="ARBA" id="ARBA00022670"/>
    </source>
</evidence>
<dbReference type="Gene3D" id="3.40.50.200">
    <property type="entry name" value="Peptidase S8/S53 domain"/>
    <property type="match status" value="1"/>
</dbReference>
<evidence type="ECO:0000256" key="7">
    <source>
        <dbReference type="RuleBase" id="RU003355"/>
    </source>
</evidence>
<dbReference type="PROSITE" id="PS00137">
    <property type="entry name" value="SUBTILASE_HIS"/>
    <property type="match status" value="1"/>
</dbReference>
<dbReference type="InterPro" id="IPR050131">
    <property type="entry name" value="Peptidase_S8_subtilisin-like"/>
</dbReference>
<feature type="active site" description="Charge relay system" evidence="5 6">
    <location>
        <position position="284"/>
    </location>
</feature>
<dbReference type="RefSeq" id="WP_166635341.1">
    <property type="nucleotide sequence ID" value="NZ_SNXO01000005.1"/>
</dbReference>
<feature type="active site" description="Charge relay system" evidence="5 6">
    <location>
        <position position="65"/>
    </location>
</feature>
<reference evidence="10 11" key="1">
    <citation type="submission" date="2019-03" db="EMBL/GenBank/DDBJ databases">
        <title>Genomic Encyclopedia of Type Strains, Phase IV (KMG-IV): sequencing the most valuable type-strain genomes for metagenomic binning, comparative biology and taxonomic classification.</title>
        <authorList>
            <person name="Goeker M."/>
        </authorList>
    </citation>
    <scope>NUCLEOTIDE SEQUENCE [LARGE SCALE GENOMIC DNA]</scope>
    <source>
        <strain evidence="10 11">DSM 28287</strain>
    </source>
</reference>
<protein>
    <submittedName>
        <fullName evidence="10">Subtilase family protein</fullName>
    </submittedName>
</protein>
<dbReference type="CDD" id="cd07473">
    <property type="entry name" value="Peptidases_S8_Subtilisin_like"/>
    <property type="match status" value="1"/>
</dbReference>
<name>A0A4V3CS28_9FIRM</name>
<dbReference type="InterPro" id="IPR036852">
    <property type="entry name" value="Peptidase_S8/S53_dom_sf"/>
</dbReference>
<accession>A0A4V3CS28</accession>
<dbReference type="Proteomes" id="UP000295500">
    <property type="component" value="Unassembled WGS sequence"/>
</dbReference>
<dbReference type="EMBL" id="SNXO01000005">
    <property type="protein sequence ID" value="TDP59002.1"/>
    <property type="molecule type" value="Genomic_DNA"/>
</dbReference>
<evidence type="ECO:0000256" key="3">
    <source>
        <dbReference type="ARBA" id="ARBA00022801"/>
    </source>
</evidence>
<keyword evidence="8" id="KW-0732">Signal</keyword>
<organism evidence="10 11">
    <name type="scientific">Aminicella lysinilytica</name>
    <dbReference type="NCBI Taxonomy" id="433323"/>
    <lineage>
        <taxon>Bacteria</taxon>
        <taxon>Bacillati</taxon>
        <taxon>Bacillota</taxon>
        <taxon>Clostridia</taxon>
        <taxon>Peptostreptococcales</taxon>
        <taxon>Anaerovoracaceae</taxon>
        <taxon>Aminicella</taxon>
    </lineage>
</organism>
<evidence type="ECO:0000259" key="9">
    <source>
        <dbReference type="Pfam" id="PF00082"/>
    </source>
</evidence>
<keyword evidence="11" id="KW-1185">Reference proteome</keyword>
<keyword evidence="2 6" id="KW-0645">Protease</keyword>
<dbReference type="PRINTS" id="PR00723">
    <property type="entry name" value="SUBTILISIN"/>
</dbReference>
<keyword evidence="4 6" id="KW-0720">Serine protease</keyword>
<dbReference type="GO" id="GO:0004252">
    <property type="term" value="F:serine-type endopeptidase activity"/>
    <property type="evidence" value="ECO:0007669"/>
    <property type="project" value="UniProtKB-UniRule"/>
</dbReference>
<dbReference type="PROSITE" id="PS00136">
    <property type="entry name" value="SUBTILASE_ASP"/>
    <property type="match status" value="1"/>
</dbReference>
<evidence type="ECO:0000256" key="6">
    <source>
        <dbReference type="PROSITE-ProRule" id="PRU01240"/>
    </source>
</evidence>
<feature type="signal peptide" evidence="8">
    <location>
        <begin position="1"/>
        <end position="24"/>
    </location>
</feature>
<dbReference type="GO" id="GO:0006508">
    <property type="term" value="P:proteolysis"/>
    <property type="evidence" value="ECO:0007669"/>
    <property type="project" value="UniProtKB-KW"/>
</dbReference>
<dbReference type="PROSITE" id="PS00138">
    <property type="entry name" value="SUBTILASE_SER"/>
    <property type="match status" value="1"/>
</dbReference>
<gene>
    <name evidence="10" type="ORF">EV211_10572</name>
</gene>
<dbReference type="PANTHER" id="PTHR43806">
    <property type="entry name" value="PEPTIDASE S8"/>
    <property type="match status" value="1"/>
</dbReference>
<keyword evidence="3 6" id="KW-0378">Hydrolase</keyword>
<dbReference type="PROSITE" id="PS51892">
    <property type="entry name" value="SUBTILASE"/>
    <property type="match status" value="1"/>
</dbReference>
<feature type="active site" description="Charge relay system" evidence="5 6">
    <location>
        <position position="125"/>
    </location>
</feature>
<dbReference type="InterPro" id="IPR023827">
    <property type="entry name" value="Peptidase_S8_Asp-AS"/>
</dbReference>
<dbReference type="Pfam" id="PF00082">
    <property type="entry name" value="Peptidase_S8"/>
    <property type="match status" value="1"/>
</dbReference>
<sequence>MFKKLLLIVVSLCTVLLVCNITIGNTDPYFNKQWGMQNDNYSIHAKKMWSNIDNNKNTILVAIVDTGIDFNHPELSNVQWLNSREKVNGIDDDNNGYIDDTNGWNFTNSSCNTMDYIDTIKENSHGTAVAGIIAAQKNGIGIQGVFCDNNIKLVSLKILQSNNASAKFPRLIKAIQYAESCGARICNISNCVYTNDAKLRSLIQSSQMLFVVSAGNDGKNLDNLSGYIGSYHLNNLITVAAVDSTGILYSFSNYGNNCIDIAAPGINIYTTTAGNDYDYVTGTSFAAPFVSGVAALLLRENPDLNSADLKRIILDKAIKNKHISHYINEGRLLDGRCCNIVK</sequence>
<dbReference type="InterPro" id="IPR023828">
    <property type="entry name" value="Peptidase_S8_Ser-AS"/>
</dbReference>
<dbReference type="InterPro" id="IPR034204">
    <property type="entry name" value="PfSUB1-like_cat_dom"/>
</dbReference>
<evidence type="ECO:0000256" key="5">
    <source>
        <dbReference type="PIRSR" id="PIRSR615500-1"/>
    </source>
</evidence>
<feature type="domain" description="Peptidase S8/S53" evidence="9">
    <location>
        <begin position="57"/>
        <end position="321"/>
    </location>
</feature>
<dbReference type="InterPro" id="IPR015500">
    <property type="entry name" value="Peptidase_S8_subtilisin-rel"/>
</dbReference>
<evidence type="ECO:0000256" key="4">
    <source>
        <dbReference type="ARBA" id="ARBA00022825"/>
    </source>
</evidence>
<feature type="chain" id="PRO_5021007453" evidence="8">
    <location>
        <begin position="25"/>
        <end position="342"/>
    </location>
</feature>
<dbReference type="PANTHER" id="PTHR43806:SF11">
    <property type="entry name" value="CEREVISIN-RELATED"/>
    <property type="match status" value="1"/>
</dbReference>